<evidence type="ECO:0000313" key="4">
    <source>
        <dbReference type="Proteomes" id="UP000002736"/>
    </source>
</evidence>
<name>C6DAR7_PECCP</name>
<protein>
    <recommendedName>
        <fullName evidence="5">AAA domain-containing protein</fullName>
    </recommendedName>
</protein>
<dbReference type="InterPro" id="IPR022532">
    <property type="entry name" value="DUF3696"/>
</dbReference>
<evidence type="ECO:0000313" key="3">
    <source>
        <dbReference type="EMBL" id="ACT13901.1"/>
    </source>
</evidence>
<dbReference type="eggNOG" id="COG4938">
    <property type="taxonomic scope" value="Bacteria"/>
</dbReference>
<dbReference type="KEGG" id="pct:PC1_2874"/>
<evidence type="ECO:0000259" key="1">
    <source>
        <dbReference type="Pfam" id="PF12476"/>
    </source>
</evidence>
<evidence type="ECO:0000259" key="2">
    <source>
        <dbReference type="Pfam" id="PF13175"/>
    </source>
</evidence>
<dbReference type="OrthoDB" id="3322489at2"/>
<organism evidence="3 4">
    <name type="scientific">Pectobacterium carotovorum subsp. carotovorum (strain PC1)</name>
    <dbReference type="NCBI Taxonomy" id="561230"/>
    <lineage>
        <taxon>Bacteria</taxon>
        <taxon>Pseudomonadati</taxon>
        <taxon>Pseudomonadota</taxon>
        <taxon>Gammaproteobacteria</taxon>
        <taxon>Enterobacterales</taxon>
        <taxon>Pectobacteriaceae</taxon>
        <taxon>Pectobacterium</taxon>
    </lineage>
</organism>
<dbReference type="SUPFAM" id="SSF52540">
    <property type="entry name" value="P-loop containing nucleoside triphosphate hydrolases"/>
    <property type="match status" value="1"/>
</dbReference>
<gene>
    <name evidence="3" type="ordered locus">PC1_2874</name>
</gene>
<dbReference type="PANTHER" id="PTHR43581">
    <property type="entry name" value="ATP/GTP PHOSPHATASE"/>
    <property type="match status" value="1"/>
</dbReference>
<feature type="domain" description="Endonuclease GajA/Old nuclease/RecF-like AAA" evidence="2">
    <location>
        <begin position="1"/>
        <end position="486"/>
    </location>
</feature>
<dbReference type="Pfam" id="PF12476">
    <property type="entry name" value="DUF3696"/>
    <property type="match status" value="1"/>
</dbReference>
<dbReference type="EMBL" id="CP001657">
    <property type="protein sequence ID" value="ACT13901.1"/>
    <property type="molecule type" value="Genomic_DNA"/>
</dbReference>
<dbReference type="Proteomes" id="UP000002736">
    <property type="component" value="Chromosome"/>
</dbReference>
<sequence>MKLIKLVLTNFRSFKETQVIQFAPVTLLFGPNSVGKTTILMALFYLQQILEKGQCNPIQIESMGDKKIGGFKSLVHGGDLNKEIGIGVEFLSGTTIGKEYSEYIEKFADLSGFDILRINDLSVEAKKIKLDFIISWSFSKQTAYVRQYKVTINDEYFGTMLCNEDIDHSIISDINFCHTLINDNENSEYENNNEYKNKFHEKYNELVGGGGVNFLYKKSNEAITEFNSEKINMSRPVFFKGYAGGLPILGELIQVGFGLESTNSIDEILDHDIVIRALTQIFISPLDKFRILLKDSIAIGPVRVVPESSYKMNPYPEQKNWFNGSAAWDILYKFDDNKNDKLIDKVNYWFSEQEKLNTGYKIIRPIHLTEIIRKNILGATEDSASCFHEPDHYAFFERDSEPQVLFMDIKNDLKLYPSQVGIGLSQILPIIVAAHFVTKGFIAIEQPELHIHPAFQVVIGDLFIQSNEFKSTNPMFIVETHSEHIILRILKRIRQTTEKKISQTGRHVTPEDISIIYLQSTSEGIIAKKQNITEDGDFEEDWPNGFFDERDEELF</sequence>
<dbReference type="RefSeq" id="WP_015841061.1">
    <property type="nucleotide sequence ID" value="NC_012917.1"/>
</dbReference>
<dbReference type="AlphaFoldDB" id="C6DAR7"/>
<dbReference type="Pfam" id="PF13175">
    <property type="entry name" value="AAA_15"/>
    <property type="match status" value="1"/>
</dbReference>
<dbReference type="InterPro" id="IPR051396">
    <property type="entry name" value="Bact_Antivir_Def_Nuclease"/>
</dbReference>
<evidence type="ECO:0008006" key="5">
    <source>
        <dbReference type="Google" id="ProtNLM"/>
    </source>
</evidence>
<dbReference type="eggNOG" id="COG4637">
    <property type="taxonomic scope" value="Bacteria"/>
</dbReference>
<proteinExistence type="predicted"/>
<dbReference type="PANTHER" id="PTHR43581:SF2">
    <property type="entry name" value="EXCINUCLEASE ATPASE SUBUNIT"/>
    <property type="match status" value="1"/>
</dbReference>
<dbReference type="InterPro" id="IPR027417">
    <property type="entry name" value="P-loop_NTPase"/>
</dbReference>
<dbReference type="InterPro" id="IPR041685">
    <property type="entry name" value="AAA_GajA/Old/RecF-like"/>
</dbReference>
<dbReference type="HOGENOM" id="CLU_032548_1_0_6"/>
<dbReference type="STRING" id="561230.PC1_2874"/>
<accession>C6DAR7</accession>
<feature type="domain" description="DUF3696" evidence="1">
    <location>
        <begin position="509"/>
        <end position="554"/>
    </location>
</feature>
<reference evidence="3 4" key="1">
    <citation type="submission" date="2009-07" db="EMBL/GenBank/DDBJ databases">
        <title>Complete sequence of Pectobacterium carotovorum subsp. carotovorum PC1.</title>
        <authorList>
            <consortium name="US DOE Joint Genome Institute"/>
            <person name="Lucas S."/>
            <person name="Copeland A."/>
            <person name="Lapidus A."/>
            <person name="Glavina del Rio T."/>
            <person name="Tice H."/>
            <person name="Bruce D."/>
            <person name="Goodwin L."/>
            <person name="Pitluck S."/>
            <person name="Munk A.C."/>
            <person name="Brettin T."/>
            <person name="Detter J.C."/>
            <person name="Han C."/>
            <person name="Tapia R."/>
            <person name="Larimer F."/>
            <person name="Land M."/>
            <person name="Hauser L."/>
            <person name="Kyrpides N."/>
            <person name="Mikhailova N."/>
            <person name="Balakrishnan V."/>
            <person name="Glasner J."/>
            <person name="Perna N.T."/>
        </authorList>
    </citation>
    <scope>NUCLEOTIDE SEQUENCE [LARGE SCALE GENOMIC DNA]</scope>
    <source>
        <strain evidence="3 4">PC1</strain>
    </source>
</reference>
<dbReference type="Gene3D" id="3.40.50.300">
    <property type="entry name" value="P-loop containing nucleotide triphosphate hydrolases"/>
    <property type="match status" value="1"/>
</dbReference>